<dbReference type="PANTHER" id="PTHR32026">
    <property type="entry name" value="METHYLTRANSFERASE-LIKE PROTEIN 24"/>
    <property type="match status" value="1"/>
</dbReference>
<dbReference type="Gene3D" id="3.40.50.150">
    <property type="entry name" value="Vaccinia Virus protein VP39"/>
    <property type="match status" value="1"/>
</dbReference>
<keyword evidence="2" id="KW-0489">Methyltransferase</keyword>
<comment type="caution">
    <text evidence="2">The sequence shown here is derived from an EMBL/GenBank/DDBJ whole genome shotgun (WGS) entry which is preliminary data.</text>
</comment>
<dbReference type="PANTHER" id="PTHR32026:SF10">
    <property type="entry name" value="METHYLTRANSFERASE-LIKE PROTEIN 24-RELATED"/>
    <property type="match status" value="1"/>
</dbReference>
<reference evidence="2 3" key="1">
    <citation type="journal article" date="2020" name="ISME J.">
        <title>Comparative genomics reveals insights into cyanobacterial evolution and habitat adaptation.</title>
        <authorList>
            <person name="Chen M.Y."/>
            <person name="Teng W.K."/>
            <person name="Zhao L."/>
            <person name="Hu C.X."/>
            <person name="Zhou Y.K."/>
            <person name="Han B.P."/>
            <person name="Song L.R."/>
            <person name="Shu W.S."/>
        </authorList>
    </citation>
    <scope>NUCLEOTIDE SEQUENCE [LARGE SCALE GENOMIC DNA]</scope>
    <source>
        <strain evidence="2 3">FACHB-252</strain>
    </source>
</reference>
<protein>
    <submittedName>
        <fullName evidence="2">FkbM family methyltransferase</fullName>
    </submittedName>
</protein>
<dbReference type="GO" id="GO:0032259">
    <property type="term" value="P:methylation"/>
    <property type="evidence" value="ECO:0007669"/>
    <property type="project" value="UniProtKB-KW"/>
</dbReference>
<name>A0ABR8H8W6_NOSPU</name>
<dbReference type="EMBL" id="JACJTC010000008">
    <property type="protein sequence ID" value="MBD2611984.1"/>
    <property type="molecule type" value="Genomic_DNA"/>
</dbReference>
<dbReference type="SUPFAM" id="SSF53335">
    <property type="entry name" value="S-adenosyl-L-methionine-dependent methyltransferases"/>
    <property type="match status" value="1"/>
</dbReference>
<keyword evidence="2" id="KW-0808">Transferase</keyword>
<sequence length="240" mass="27653">MKTQLVSGVFQKVFHSIFHLLSIDEITGTKILSRKDLLHIGTDYGGWVVPKELLNPNSICYCVGCGEDITFDLGLIEEFNCNIYAFDPTPRAIKHVREKAAHYDKYRFFDIGLWDREEKLRFYAPKDSAHVSHSALNLQKTQEFFVAQVDRLANVMHKNGHTHLDLLKLDIEGAEYKVVNSIIEDELDIKILCVEYDECFNPLDINYRDRIKESVASLLQFGYSLVYAQGNGNYTFFKDV</sequence>
<dbReference type="InterPro" id="IPR006342">
    <property type="entry name" value="FkbM_mtfrase"/>
</dbReference>
<proteinExistence type="predicted"/>
<dbReference type="InterPro" id="IPR029063">
    <property type="entry name" value="SAM-dependent_MTases_sf"/>
</dbReference>
<dbReference type="InterPro" id="IPR026913">
    <property type="entry name" value="METTL24"/>
</dbReference>
<evidence type="ECO:0000313" key="3">
    <source>
        <dbReference type="Proteomes" id="UP000606396"/>
    </source>
</evidence>
<organism evidence="2 3">
    <name type="scientific">Nostoc punctiforme FACHB-252</name>
    <dbReference type="NCBI Taxonomy" id="1357509"/>
    <lineage>
        <taxon>Bacteria</taxon>
        <taxon>Bacillati</taxon>
        <taxon>Cyanobacteriota</taxon>
        <taxon>Cyanophyceae</taxon>
        <taxon>Nostocales</taxon>
        <taxon>Nostocaceae</taxon>
        <taxon>Nostoc</taxon>
    </lineage>
</organism>
<dbReference type="GO" id="GO:0008168">
    <property type="term" value="F:methyltransferase activity"/>
    <property type="evidence" value="ECO:0007669"/>
    <property type="project" value="UniProtKB-KW"/>
</dbReference>
<keyword evidence="3" id="KW-1185">Reference proteome</keyword>
<feature type="domain" description="Methyltransferase FkbM" evidence="1">
    <location>
        <begin position="69"/>
        <end position="191"/>
    </location>
</feature>
<evidence type="ECO:0000259" key="1">
    <source>
        <dbReference type="Pfam" id="PF05050"/>
    </source>
</evidence>
<accession>A0ABR8H8W6</accession>
<dbReference type="Pfam" id="PF05050">
    <property type="entry name" value="Methyltransf_21"/>
    <property type="match status" value="1"/>
</dbReference>
<gene>
    <name evidence="2" type="ORF">H6G94_11965</name>
</gene>
<dbReference type="NCBIfam" id="TIGR01444">
    <property type="entry name" value="fkbM_fam"/>
    <property type="match status" value="1"/>
</dbReference>
<evidence type="ECO:0000313" key="2">
    <source>
        <dbReference type="EMBL" id="MBD2611984.1"/>
    </source>
</evidence>
<dbReference type="Proteomes" id="UP000606396">
    <property type="component" value="Unassembled WGS sequence"/>
</dbReference>
<dbReference type="RefSeq" id="WP_190949614.1">
    <property type="nucleotide sequence ID" value="NZ_JACJTC010000008.1"/>
</dbReference>